<evidence type="ECO:0000256" key="6">
    <source>
        <dbReference type="ARBA" id="ARBA00023134"/>
    </source>
</evidence>
<dbReference type="InterPro" id="IPR025877">
    <property type="entry name" value="MobA-like_NTP_Trfase"/>
</dbReference>
<dbReference type="GO" id="GO:0005525">
    <property type="term" value="F:GTP binding"/>
    <property type="evidence" value="ECO:0007669"/>
    <property type="project" value="UniProtKB-KW"/>
</dbReference>
<dbReference type="Gene3D" id="3.90.550.10">
    <property type="entry name" value="Spore Coat Polysaccharide Biosynthesis Protein SpsA, Chain A"/>
    <property type="match status" value="1"/>
</dbReference>
<evidence type="ECO:0000256" key="4">
    <source>
        <dbReference type="ARBA" id="ARBA00022741"/>
    </source>
</evidence>
<evidence type="ECO:0000256" key="5">
    <source>
        <dbReference type="ARBA" id="ARBA00022842"/>
    </source>
</evidence>
<keyword evidence="6" id="KW-0342">GTP-binding</keyword>
<accession>A0A9W6SF17</accession>
<dbReference type="CDD" id="cd02503">
    <property type="entry name" value="MobA"/>
    <property type="match status" value="1"/>
</dbReference>
<evidence type="ECO:0000256" key="3">
    <source>
        <dbReference type="ARBA" id="ARBA00022723"/>
    </source>
</evidence>
<organism evidence="9 10">
    <name type="scientific">Actinoallomurus iriomotensis</name>
    <dbReference type="NCBI Taxonomy" id="478107"/>
    <lineage>
        <taxon>Bacteria</taxon>
        <taxon>Bacillati</taxon>
        <taxon>Actinomycetota</taxon>
        <taxon>Actinomycetes</taxon>
        <taxon>Streptosporangiales</taxon>
        <taxon>Thermomonosporaceae</taxon>
        <taxon>Actinoallomurus</taxon>
    </lineage>
</organism>
<comment type="caution">
    <text evidence="9">The sequence shown here is derived from an EMBL/GenBank/DDBJ whole genome shotgun (WGS) entry which is preliminary data.</text>
</comment>
<keyword evidence="3" id="KW-0479">Metal-binding</keyword>
<evidence type="ECO:0000259" key="8">
    <source>
        <dbReference type="Pfam" id="PF12804"/>
    </source>
</evidence>
<keyword evidence="7" id="KW-0501">Molybdenum cofactor biosynthesis</keyword>
<sequence>MTTSDPEPYDAVVLAGGGARRLAGADKPGVVVGGRPLVAWVGAAVASAERIVLVGPARPELPEAIVVREDPPGGGPVPALRAGLTRVRAPWTAVLAADLPFLRPAHVAGLLREAAGRTGAVLVDADGRPQWLAGVWRTADLAEALAGYRSTSLRALMDPLAPRLVPAPADEAPWYDCDTPSDIATASRMIGENRA</sequence>
<dbReference type="AlphaFoldDB" id="A0A9W6SF17"/>
<keyword evidence="4" id="KW-0547">Nucleotide-binding</keyword>
<protein>
    <recommendedName>
        <fullName evidence="8">MobA-like NTP transferase domain-containing protein</fullName>
    </recommendedName>
</protein>
<evidence type="ECO:0000313" key="9">
    <source>
        <dbReference type="EMBL" id="GLY91615.1"/>
    </source>
</evidence>
<reference evidence="9" key="1">
    <citation type="submission" date="2023-03" db="EMBL/GenBank/DDBJ databases">
        <title>Actinoallomurus iriomotensis NBRC 103684.</title>
        <authorList>
            <person name="Ichikawa N."/>
            <person name="Sato H."/>
            <person name="Tonouchi N."/>
        </authorList>
    </citation>
    <scope>NUCLEOTIDE SEQUENCE</scope>
    <source>
        <strain evidence="9">NBRC 103684</strain>
    </source>
</reference>
<dbReference type="PANTHER" id="PTHR19136:SF81">
    <property type="entry name" value="MOLYBDENUM COFACTOR GUANYLYLTRANSFERASE"/>
    <property type="match status" value="1"/>
</dbReference>
<keyword evidence="2" id="KW-0808">Transferase</keyword>
<name>A0A9W6SF17_9ACTN</name>
<evidence type="ECO:0000313" key="10">
    <source>
        <dbReference type="Proteomes" id="UP001165074"/>
    </source>
</evidence>
<dbReference type="GO" id="GO:0016779">
    <property type="term" value="F:nucleotidyltransferase activity"/>
    <property type="evidence" value="ECO:0007669"/>
    <property type="project" value="UniProtKB-ARBA"/>
</dbReference>
<evidence type="ECO:0000256" key="1">
    <source>
        <dbReference type="ARBA" id="ARBA00022490"/>
    </source>
</evidence>
<evidence type="ECO:0000256" key="7">
    <source>
        <dbReference type="ARBA" id="ARBA00023150"/>
    </source>
</evidence>
<dbReference type="Proteomes" id="UP001165074">
    <property type="component" value="Unassembled WGS sequence"/>
</dbReference>
<dbReference type="GO" id="GO:0046872">
    <property type="term" value="F:metal ion binding"/>
    <property type="evidence" value="ECO:0007669"/>
    <property type="project" value="UniProtKB-KW"/>
</dbReference>
<keyword evidence="5" id="KW-0460">Magnesium</keyword>
<dbReference type="RefSeq" id="WP_285583312.1">
    <property type="nucleotide sequence ID" value="NZ_BSTK01000021.1"/>
</dbReference>
<evidence type="ECO:0000256" key="2">
    <source>
        <dbReference type="ARBA" id="ARBA00022679"/>
    </source>
</evidence>
<dbReference type="Pfam" id="PF12804">
    <property type="entry name" value="NTP_transf_3"/>
    <property type="match status" value="1"/>
</dbReference>
<dbReference type="GO" id="GO:0006777">
    <property type="term" value="P:Mo-molybdopterin cofactor biosynthetic process"/>
    <property type="evidence" value="ECO:0007669"/>
    <property type="project" value="UniProtKB-KW"/>
</dbReference>
<keyword evidence="10" id="KW-1185">Reference proteome</keyword>
<dbReference type="PANTHER" id="PTHR19136">
    <property type="entry name" value="MOLYBDENUM COFACTOR GUANYLYLTRANSFERASE"/>
    <property type="match status" value="1"/>
</dbReference>
<dbReference type="SUPFAM" id="SSF53448">
    <property type="entry name" value="Nucleotide-diphospho-sugar transferases"/>
    <property type="match status" value="1"/>
</dbReference>
<gene>
    <name evidence="9" type="ORF">Airi02_095430</name>
</gene>
<feature type="domain" description="MobA-like NTP transferase" evidence="8">
    <location>
        <begin position="11"/>
        <end position="158"/>
    </location>
</feature>
<proteinExistence type="predicted"/>
<dbReference type="InterPro" id="IPR029044">
    <property type="entry name" value="Nucleotide-diphossugar_trans"/>
</dbReference>
<dbReference type="EMBL" id="BSTK01000021">
    <property type="protein sequence ID" value="GLY91615.1"/>
    <property type="molecule type" value="Genomic_DNA"/>
</dbReference>
<keyword evidence="1" id="KW-0963">Cytoplasm</keyword>
<dbReference type="InterPro" id="IPR013482">
    <property type="entry name" value="Molybde_CF_guanTrfase"/>
</dbReference>